<protein>
    <submittedName>
        <fullName evidence="1">Uncharacterized protein</fullName>
    </submittedName>
</protein>
<dbReference type="KEGG" id="lrs:PX52LOC_05609"/>
<name>A0A5C1AK79_9BACT</name>
<dbReference type="RefSeq" id="WP_149113073.1">
    <property type="nucleotide sequence ID" value="NZ_CP042425.1"/>
</dbReference>
<gene>
    <name evidence="1" type="ORF">PX52LOC_05609</name>
</gene>
<organism evidence="1 2">
    <name type="scientific">Limnoglobus roseus</name>
    <dbReference type="NCBI Taxonomy" id="2598579"/>
    <lineage>
        <taxon>Bacteria</taxon>
        <taxon>Pseudomonadati</taxon>
        <taxon>Planctomycetota</taxon>
        <taxon>Planctomycetia</taxon>
        <taxon>Gemmatales</taxon>
        <taxon>Gemmataceae</taxon>
        <taxon>Limnoglobus</taxon>
    </lineage>
</organism>
<sequence length="93" mass="10722">MLPGDPLVVQGRLDRPDDRVGELLGLLGGREIEGVYQWINPDGQLWRELPFDESLLDPNDPRLPADVKASIRAGRAVSHEVERPVRKPWWRFW</sequence>
<accession>A0A5C1AK79</accession>
<proteinExistence type="predicted"/>
<reference evidence="2" key="1">
    <citation type="submission" date="2019-08" db="EMBL/GenBank/DDBJ databases">
        <title>Limnoglobus roseus gen. nov., sp. nov., a novel freshwater planctomycete with a giant genome from the family Gemmataceae.</title>
        <authorList>
            <person name="Kulichevskaya I.S."/>
            <person name="Naumoff D.G."/>
            <person name="Miroshnikov K."/>
            <person name="Ivanova A."/>
            <person name="Philippov D.A."/>
            <person name="Hakobyan A."/>
            <person name="Rijpstra I.C."/>
            <person name="Sinninghe Damste J.S."/>
            <person name="Liesack W."/>
            <person name="Dedysh S.N."/>
        </authorList>
    </citation>
    <scope>NUCLEOTIDE SEQUENCE [LARGE SCALE GENOMIC DNA]</scope>
    <source>
        <strain evidence="2">PX52</strain>
    </source>
</reference>
<evidence type="ECO:0000313" key="2">
    <source>
        <dbReference type="Proteomes" id="UP000324974"/>
    </source>
</evidence>
<evidence type="ECO:0000313" key="1">
    <source>
        <dbReference type="EMBL" id="QEL18577.1"/>
    </source>
</evidence>
<dbReference type="AlphaFoldDB" id="A0A5C1AK79"/>
<dbReference type="EMBL" id="CP042425">
    <property type="protein sequence ID" value="QEL18577.1"/>
    <property type="molecule type" value="Genomic_DNA"/>
</dbReference>
<keyword evidence="2" id="KW-1185">Reference proteome</keyword>
<dbReference type="Proteomes" id="UP000324974">
    <property type="component" value="Chromosome"/>
</dbReference>